<accession>A0A1F7GCW4</accession>
<gene>
    <name evidence="2" type="ORF">A2774_03070</name>
</gene>
<sequence>MLDLSLDQKKSLSQFFSNMAVLFFGAALISPAVVNFLSVIELIKYLIVGILFLLMSLKVLN</sequence>
<evidence type="ECO:0000256" key="1">
    <source>
        <dbReference type="SAM" id="Phobius"/>
    </source>
</evidence>
<evidence type="ECO:0000313" key="3">
    <source>
        <dbReference type="Proteomes" id="UP000177208"/>
    </source>
</evidence>
<reference evidence="2 3" key="1">
    <citation type="journal article" date="2016" name="Nat. Commun.">
        <title>Thousands of microbial genomes shed light on interconnected biogeochemical processes in an aquifer system.</title>
        <authorList>
            <person name="Anantharaman K."/>
            <person name="Brown C.T."/>
            <person name="Hug L.A."/>
            <person name="Sharon I."/>
            <person name="Castelle C.J."/>
            <person name="Probst A.J."/>
            <person name="Thomas B.C."/>
            <person name="Singh A."/>
            <person name="Wilkins M.J."/>
            <person name="Karaoz U."/>
            <person name="Brodie E.L."/>
            <person name="Williams K.H."/>
            <person name="Hubbard S.S."/>
            <person name="Banfield J.F."/>
        </authorList>
    </citation>
    <scope>NUCLEOTIDE SEQUENCE [LARGE SCALE GENOMIC DNA]</scope>
</reference>
<organism evidence="2 3">
    <name type="scientific">Candidatus Roizmanbacteria bacterium RIFCSPHIGHO2_01_FULL_39_12c</name>
    <dbReference type="NCBI Taxonomy" id="1802031"/>
    <lineage>
        <taxon>Bacteria</taxon>
        <taxon>Candidatus Roizmaniibacteriota</taxon>
    </lineage>
</organism>
<keyword evidence="1" id="KW-0472">Membrane</keyword>
<evidence type="ECO:0000313" key="2">
    <source>
        <dbReference type="EMBL" id="OGK16412.1"/>
    </source>
</evidence>
<dbReference type="Proteomes" id="UP000177208">
    <property type="component" value="Unassembled WGS sequence"/>
</dbReference>
<protein>
    <submittedName>
        <fullName evidence="2">Uncharacterized protein</fullName>
    </submittedName>
</protein>
<comment type="caution">
    <text evidence="2">The sequence shown here is derived from an EMBL/GenBank/DDBJ whole genome shotgun (WGS) entry which is preliminary data.</text>
</comment>
<feature type="transmembrane region" description="Helical" evidence="1">
    <location>
        <begin position="42"/>
        <end position="60"/>
    </location>
</feature>
<name>A0A1F7GCW4_9BACT</name>
<dbReference type="EMBL" id="MFZG01000023">
    <property type="protein sequence ID" value="OGK16412.1"/>
    <property type="molecule type" value="Genomic_DNA"/>
</dbReference>
<keyword evidence="1" id="KW-1133">Transmembrane helix</keyword>
<dbReference type="AlphaFoldDB" id="A0A1F7GCW4"/>
<keyword evidence="1" id="KW-0812">Transmembrane</keyword>
<feature type="transmembrane region" description="Helical" evidence="1">
    <location>
        <begin position="12"/>
        <end position="36"/>
    </location>
</feature>
<proteinExistence type="predicted"/>